<evidence type="ECO:0000313" key="1">
    <source>
        <dbReference type="Proteomes" id="UP000887576"/>
    </source>
</evidence>
<organism evidence="1 2">
    <name type="scientific">Panagrolaimus sp. JU765</name>
    <dbReference type="NCBI Taxonomy" id="591449"/>
    <lineage>
        <taxon>Eukaryota</taxon>
        <taxon>Metazoa</taxon>
        <taxon>Ecdysozoa</taxon>
        <taxon>Nematoda</taxon>
        <taxon>Chromadorea</taxon>
        <taxon>Rhabditida</taxon>
        <taxon>Tylenchina</taxon>
        <taxon>Panagrolaimomorpha</taxon>
        <taxon>Panagrolaimoidea</taxon>
        <taxon>Panagrolaimidae</taxon>
        <taxon>Panagrolaimus</taxon>
    </lineage>
</organism>
<evidence type="ECO:0000313" key="2">
    <source>
        <dbReference type="WBParaSite" id="JU765_v2.g17351.t2"/>
    </source>
</evidence>
<dbReference type="Proteomes" id="UP000887576">
    <property type="component" value="Unplaced"/>
</dbReference>
<protein>
    <submittedName>
        <fullName evidence="2">Short-chain dehydrogenase</fullName>
    </submittedName>
</protein>
<name>A0AC34QLJ7_9BILA</name>
<dbReference type="WBParaSite" id="JU765_v2.g17351.t2">
    <property type="protein sequence ID" value="JU765_v2.g17351.t2"/>
    <property type="gene ID" value="JU765_v2.g17351"/>
</dbReference>
<sequence length="529" mass="60278">MGLRLWEKYFLLLAVALILVLMVSLMTFGSNVTAINGNSDSAQLSRDIVARNAHLDHVFNNSGVIGNADVEKQEYIKNMMKFSWNNYKKYAWGANELLFGAGRLGATIVDAIDTLYVMGLMDEYADARQFIVDELDVKANAKGDLSVFETNIRFVGGLLSIYALTGEEAYLTKAKTIADILLPAFDTPTGIPLAIINVKTGKANNWGWASGGCSILSEFGSLELEFNYLSKLTNDEGYSKRIKRIREVVEAVDKPDGLYPNYINPSTGKWCLKHVSVGALGDSFYEYLLKSYLMSGKKDLQAKKLYDDAIEALENHLLYKSAQNNLWYFAEMKSNRIEHKMDHLACFISGLFALQSANEPTDDRRNHFLELAIEIGNTCHESYIRTETGIGPESFRFTQDAEAKSTRENEKYYILRPEVIEGWFYLWRITKQQKYRDWCWDAVKSIEKYCKTLNGYSGIKNVYHPSPDKDDVQQSFWLAETLKYLYLTFSDDAILSLDQWIFNTEAHPLPIEKDLNLQQIGEPIQQEQQ</sequence>
<proteinExistence type="predicted"/>
<reference evidence="2" key="1">
    <citation type="submission" date="2022-11" db="UniProtKB">
        <authorList>
            <consortium name="WormBaseParasite"/>
        </authorList>
    </citation>
    <scope>IDENTIFICATION</scope>
</reference>
<accession>A0AC34QLJ7</accession>